<keyword evidence="6 9" id="KW-0863">Zinc-finger</keyword>
<dbReference type="InterPro" id="IPR015940">
    <property type="entry name" value="UBA"/>
</dbReference>
<feature type="compositionally biased region" description="Low complexity" evidence="10">
    <location>
        <begin position="633"/>
        <end position="646"/>
    </location>
</feature>
<dbReference type="InterPro" id="IPR001607">
    <property type="entry name" value="Znf_UBP"/>
</dbReference>
<comment type="similarity">
    <text evidence="2">Belongs to the peptidase C19 family.</text>
</comment>
<dbReference type="Proteomes" id="UP000030747">
    <property type="component" value="Unassembled WGS sequence"/>
</dbReference>
<evidence type="ECO:0000259" key="11">
    <source>
        <dbReference type="PROSITE" id="PS50030"/>
    </source>
</evidence>
<dbReference type="PROSITE" id="PS00973">
    <property type="entry name" value="USP_2"/>
    <property type="match status" value="1"/>
</dbReference>
<evidence type="ECO:0000259" key="13">
    <source>
        <dbReference type="PROSITE" id="PS50271"/>
    </source>
</evidence>
<dbReference type="VEuPathDB" id="ToxoDB:ETH_00034675"/>
<dbReference type="AlphaFoldDB" id="U6KU51"/>
<feature type="region of interest" description="Disordered" evidence="10">
    <location>
        <begin position="773"/>
        <end position="796"/>
    </location>
</feature>
<feature type="region of interest" description="Disordered" evidence="10">
    <location>
        <begin position="47"/>
        <end position="87"/>
    </location>
</feature>
<evidence type="ECO:0000256" key="10">
    <source>
        <dbReference type="SAM" id="MobiDB-lite"/>
    </source>
</evidence>
<dbReference type="PROSITE" id="PS50271">
    <property type="entry name" value="ZF_UBP"/>
    <property type="match status" value="1"/>
</dbReference>
<dbReference type="VEuPathDB" id="ToxoDB:ETH2_1535300"/>
<feature type="domain" description="UBA" evidence="11">
    <location>
        <begin position="810"/>
        <end position="851"/>
    </location>
</feature>
<evidence type="ECO:0000313" key="14">
    <source>
        <dbReference type="EMBL" id="CDJ41471.1"/>
    </source>
</evidence>
<dbReference type="GO" id="GO:0016579">
    <property type="term" value="P:protein deubiquitination"/>
    <property type="evidence" value="ECO:0007669"/>
    <property type="project" value="InterPro"/>
</dbReference>
<organism evidence="14 15">
    <name type="scientific">Eimeria tenella</name>
    <name type="common">Coccidian parasite</name>
    <dbReference type="NCBI Taxonomy" id="5802"/>
    <lineage>
        <taxon>Eukaryota</taxon>
        <taxon>Sar</taxon>
        <taxon>Alveolata</taxon>
        <taxon>Apicomplexa</taxon>
        <taxon>Conoidasida</taxon>
        <taxon>Coccidia</taxon>
        <taxon>Eucoccidiorida</taxon>
        <taxon>Eimeriorina</taxon>
        <taxon>Eimeriidae</taxon>
        <taxon>Eimeria</taxon>
    </lineage>
</organism>
<dbReference type="GO" id="GO:0006508">
    <property type="term" value="P:proteolysis"/>
    <property type="evidence" value="ECO:0007669"/>
    <property type="project" value="UniProtKB-KW"/>
</dbReference>
<dbReference type="GO" id="GO:0008270">
    <property type="term" value="F:zinc ion binding"/>
    <property type="evidence" value="ECO:0007669"/>
    <property type="project" value="UniProtKB-KW"/>
</dbReference>
<evidence type="ECO:0000259" key="12">
    <source>
        <dbReference type="PROSITE" id="PS50235"/>
    </source>
</evidence>
<evidence type="ECO:0000256" key="8">
    <source>
        <dbReference type="ARBA" id="ARBA00022833"/>
    </source>
</evidence>
<dbReference type="InterPro" id="IPR038765">
    <property type="entry name" value="Papain-like_cys_pep_sf"/>
</dbReference>
<feature type="compositionally biased region" description="Low complexity" evidence="10">
    <location>
        <begin position="59"/>
        <end position="74"/>
    </location>
</feature>
<evidence type="ECO:0000313" key="15">
    <source>
        <dbReference type="Proteomes" id="UP000030747"/>
    </source>
</evidence>
<dbReference type="GO" id="GO:0004843">
    <property type="term" value="F:cysteine-type deubiquitinase activity"/>
    <property type="evidence" value="ECO:0007669"/>
    <property type="project" value="UniProtKB-EC"/>
</dbReference>
<dbReference type="SUPFAM" id="SSF54001">
    <property type="entry name" value="Cysteine proteinases"/>
    <property type="match status" value="1"/>
</dbReference>
<keyword evidence="15" id="KW-1185">Reference proteome</keyword>
<evidence type="ECO:0000256" key="3">
    <source>
        <dbReference type="ARBA" id="ARBA00012759"/>
    </source>
</evidence>
<evidence type="ECO:0000256" key="2">
    <source>
        <dbReference type="ARBA" id="ARBA00009085"/>
    </source>
</evidence>
<dbReference type="InterPro" id="IPR013083">
    <property type="entry name" value="Znf_RING/FYVE/PHD"/>
</dbReference>
<dbReference type="SMART" id="SM00290">
    <property type="entry name" value="ZnF_UBP"/>
    <property type="match status" value="1"/>
</dbReference>
<dbReference type="PROSITE" id="PS50235">
    <property type="entry name" value="USP_3"/>
    <property type="match status" value="1"/>
</dbReference>
<keyword evidence="7" id="KW-0788">Thiol protease</keyword>
<keyword evidence="8" id="KW-0862">Zinc</keyword>
<dbReference type="InterPro" id="IPR018200">
    <property type="entry name" value="USP_CS"/>
</dbReference>
<dbReference type="EMBL" id="HG675627">
    <property type="protein sequence ID" value="CDJ41471.1"/>
    <property type="molecule type" value="Genomic_DNA"/>
</dbReference>
<feature type="domain" description="USP" evidence="12">
    <location>
        <begin position="394"/>
        <end position="1056"/>
    </location>
</feature>
<dbReference type="OMA" id="FVPCEHT"/>
<dbReference type="OrthoDB" id="361536at2759"/>
<dbReference type="PROSITE" id="PS50030">
    <property type="entry name" value="UBA"/>
    <property type="match status" value="1"/>
</dbReference>
<name>U6KU51_EIMTE</name>
<feature type="region of interest" description="Disordered" evidence="10">
    <location>
        <begin position="633"/>
        <end position="679"/>
    </location>
</feature>
<dbReference type="PROSITE" id="PS00972">
    <property type="entry name" value="USP_1"/>
    <property type="match status" value="1"/>
</dbReference>
<dbReference type="Pfam" id="PF02148">
    <property type="entry name" value="zf-UBP"/>
    <property type="match status" value="1"/>
</dbReference>
<evidence type="ECO:0000256" key="9">
    <source>
        <dbReference type="PROSITE-ProRule" id="PRU00502"/>
    </source>
</evidence>
<proteinExistence type="inferred from homology"/>
<sequence>MVHGPFGLFINMKTYLSVSLEYLPADAALSGFRVYVHLSSSVHELNATTANDRRKEAEAQTNNTSSAHTNTSQADTSTAAAGKGKPTKMAIDVEGGFSADGDMIDPAGNFAAVEPTLSYRLCVYTPARALSAAAARSLANLYCGGSSSSSKHQQKRAEGDEEAQEQQHQQWRSDLQLLQQHEEQLLQQLSFLSLDDPEVPVAVATAAKHLAEMKHAVADPAPSAAWVEEVFPSKYAANLPVVENPPKISPSNWKCADCGASTNLWLNLSDGFIGCGRKLYGAGGGCADGREGAAIRHYKETGSIYPLIVKLGTISPDSADVFSYAPDEDSTVIDPNLPEHLARFGIETQQLRKTERSTNELAIDLNCKYDWASLAASAAEQQKQQQQPRGAGAVGLRNLGNTCYVNSVLQALFSVPRFREKFLSMYEPLICGQGLPGVAAAAGGPAKCLSLQLGALAVALQTRRVCMQKALGLLLLQKTLQQRDVQIGERQLLEDLPYMAHDSVSPLSLRAIIGSLHAEFASSRQQDAEEFLSLLLSWVIEREAGDRRQLQQLRQLLQLGDSCAATAAASALGVTDETLKTAEEAAGRGTVDSLFSFGVEQRLVCLQSHQVRYTYSQQQVLALPIPVDIQQQEEQQEQQQAQQQQRQQKRRKGAEGTPTESETGADTGGDTTETHGESEEKIVAAAPSVPISRCIGAAAAAAVVQDYLSPATGSKGDAEKTLRLTNYPEYLLVFLKRFYISDRWIPKKLKCSVQIPEEVSFEELRAFGLQPEEQELPDKPSSTQQQQLQQESSSEEAEIAGETAAAAEDALGAEVVATLESMGFSSNAAKRAVRATGGAAAESCVEWLMGHLDDPDINDPLPLTRPPSSSATISCGAAGEEPDAEAVSNLIALGFDERSVRAAFFATRRQLSAAGGTQESGVFDSGRAADWLLSQGQNLAAAVDEVLPAAAATAAAPVATDEERETEARESAEEEAAIAGLSPLERCRRGLGDGAGIYRLSAFVSHLGSSISGGHYICHVRSSEDPSCWLQYNDEKVLRVPTCNTDHAYLLLFKRIDVDEGQTET</sequence>
<reference evidence="14" key="2">
    <citation type="submission" date="2013-10" db="EMBL/GenBank/DDBJ databases">
        <authorList>
            <person name="Aslett M."/>
        </authorList>
    </citation>
    <scope>NUCLEOTIDE SEQUENCE [LARGE SCALE GENOMIC DNA]</scope>
    <source>
        <strain evidence="14">Houghton</strain>
    </source>
</reference>
<evidence type="ECO:0000256" key="6">
    <source>
        <dbReference type="ARBA" id="ARBA00022771"/>
    </source>
</evidence>
<dbReference type="Gene3D" id="1.10.8.10">
    <property type="entry name" value="DNA helicase RuvA subunit, C-terminal domain"/>
    <property type="match status" value="2"/>
</dbReference>
<keyword evidence="5" id="KW-0479">Metal-binding</keyword>
<evidence type="ECO:0000256" key="4">
    <source>
        <dbReference type="ARBA" id="ARBA00022670"/>
    </source>
</evidence>
<dbReference type="InterPro" id="IPR028889">
    <property type="entry name" value="USP"/>
</dbReference>
<dbReference type="Gene3D" id="3.30.40.10">
    <property type="entry name" value="Zinc/RING finger domain, C3HC4 (zinc finger)"/>
    <property type="match status" value="1"/>
</dbReference>
<evidence type="ECO:0000256" key="5">
    <source>
        <dbReference type="ARBA" id="ARBA00022723"/>
    </source>
</evidence>
<feature type="compositionally biased region" description="Low complexity" evidence="10">
    <location>
        <begin position="781"/>
        <end position="792"/>
    </location>
</feature>
<dbReference type="InterPro" id="IPR001394">
    <property type="entry name" value="Peptidase_C19_UCH"/>
</dbReference>
<dbReference type="Pfam" id="PF00627">
    <property type="entry name" value="UBA"/>
    <property type="match status" value="1"/>
</dbReference>
<dbReference type="Gene3D" id="3.90.70.10">
    <property type="entry name" value="Cysteine proteinases"/>
    <property type="match status" value="2"/>
</dbReference>
<dbReference type="PANTHER" id="PTHR24006:SF664">
    <property type="entry name" value="UBIQUITIN CARBOXYL-TERMINAL HYDROLASE"/>
    <property type="match status" value="1"/>
</dbReference>
<gene>
    <name evidence="14" type="ORF">ETH_00034675</name>
</gene>
<feature type="compositionally biased region" description="Low complexity" evidence="10">
    <location>
        <begin position="659"/>
        <end position="671"/>
    </location>
</feature>
<dbReference type="GO" id="GO:0005829">
    <property type="term" value="C:cytosol"/>
    <property type="evidence" value="ECO:0007669"/>
    <property type="project" value="TreeGrafter"/>
</dbReference>
<dbReference type="EC" id="3.4.19.12" evidence="3"/>
<protein>
    <recommendedName>
        <fullName evidence="3">ubiquitinyl hydrolase 1</fullName>
        <ecNumber evidence="3">3.4.19.12</ecNumber>
    </recommendedName>
</protein>
<dbReference type="RefSeq" id="XP_013232221.1">
    <property type="nucleotide sequence ID" value="XM_013376767.1"/>
</dbReference>
<reference evidence="14" key="1">
    <citation type="submission" date="2013-10" db="EMBL/GenBank/DDBJ databases">
        <title>Genomic analysis of the causative agents of coccidiosis in chickens.</title>
        <authorList>
            <person name="Reid A.J."/>
            <person name="Blake D."/>
            <person name="Billington K."/>
            <person name="Browne H."/>
            <person name="Dunn M."/>
            <person name="Hung S."/>
            <person name="Kawahara F."/>
            <person name="Miranda-Saavedra D."/>
            <person name="Mourier T."/>
            <person name="Nagra H."/>
            <person name="Otto T.D."/>
            <person name="Rawlings N."/>
            <person name="Sanchez A."/>
            <person name="Sanders M."/>
            <person name="Subramaniam C."/>
            <person name="Tay Y."/>
            <person name="Dear P."/>
            <person name="Doerig C."/>
            <person name="Gruber A."/>
            <person name="Parkinson J."/>
            <person name="Shirley M."/>
            <person name="Wan K.L."/>
            <person name="Berriman M."/>
            <person name="Tomley F."/>
            <person name="Pain A."/>
        </authorList>
    </citation>
    <scope>NUCLEOTIDE SEQUENCE [LARGE SCALE GENOMIC DNA]</scope>
    <source>
        <strain evidence="14">Houghton</strain>
    </source>
</reference>
<dbReference type="GeneID" id="25255993"/>
<dbReference type="InterPro" id="IPR050164">
    <property type="entry name" value="Peptidase_C19"/>
</dbReference>
<dbReference type="SUPFAM" id="SSF57850">
    <property type="entry name" value="RING/U-box"/>
    <property type="match status" value="1"/>
</dbReference>
<dbReference type="PANTHER" id="PTHR24006">
    <property type="entry name" value="UBIQUITIN CARBOXYL-TERMINAL HYDROLASE"/>
    <property type="match status" value="1"/>
</dbReference>
<feature type="domain" description="UBP-type" evidence="13">
    <location>
        <begin position="231"/>
        <end position="348"/>
    </location>
</feature>
<feature type="region of interest" description="Disordered" evidence="10">
    <location>
        <begin position="144"/>
        <end position="172"/>
    </location>
</feature>
<dbReference type="CDD" id="cd02257">
    <property type="entry name" value="Peptidase_C19"/>
    <property type="match status" value="1"/>
</dbReference>
<dbReference type="Pfam" id="PF00443">
    <property type="entry name" value="UCH"/>
    <property type="match status" value="1"/>
</dbReference>
<keyword evidence="14" id="KW-0378">Hydrolase</keyword>
<evidence type="ECO:0000256" key="7">
    <source>
        <dbReference type="ARBA" id="ARBA00022807"/>
    </source>
</evidence>
<comment type="catalytic activity">
    <reaction evidence="1">
        <text>Thiol-dependent hydrolysis of ester, thioester, amide, peptide and isopeptide bonds formed by the C-terminal Gly of ubiquitin (a 76-residue protein attached to proteins as an intracellular targeting signal).</text>
        <dbReference type="EC" id="3.4.19.12"/>
    </reaction>
</comment>
<keyword evidence="4" id="KW-0645">Protease</keyword>
<accession>U6KU51</accession>
<evidence type="ECO:0000256" key="1">
    <source>
        <dbReference type="ARBA" id="ARBA00000707"/>
    </source>
</evidence>
<dbReference type="GO" id="GO:0005634">
    <property type="term" value="C:nucleus"/>
    <property type="evidence" value="ECO:0007669"/>
    <property type="project" value="TreeGrafter"/>
</dbReference>
<dbReference type="SMART" id="SM00165">
    <property type="entry name" value="UBA"/>
    <property type="match status" value="2"/>
</dbReference>